<proteinExistence type="predicted"/>
<organism evidence="1">
    <name type="scientific">marine metagenome</name>
    <dbReference type="NCBI Taxonomy" id="408172"/>
    <lineage>
        <taxon>unclassified sequences</taxon>
        <taxon>metagenomes</taxon>
        <taxon>ecological metagenomes</taxon>
    </lineage>
</organism>
<dbReference type="EMBL" id="UINC01034502">
    <property type="protein sequence ID" value="SVB25441.1"/>
    <property type="molecule type" value="Genomic_DNA"/>
</dbReference>
<protein>
    <submittedName>
        <fullName evidence="1">Uncharacterized protein</fullName>
    </submittedName>
</protein>
<evidence type="ECO:0000313" key="1">
    <source>
        <dbReference type="EMBL" id="SVB25441.1"/>
    </source>
</evidence>
<accession>A0A382CII7</accession>
<feature type="non-terminal residue" evidence="1">
    <location>
        <position position="35"/>
    </location>
</feature>
<reference evidence="1" key="1">
    <citation type="submission" date="2018-05" db="EMBL/GenBank/DDBJ databases">
        <authorList>
            <person name="Lanie J.A."/>
            <person name="Ng W.-L."/>
            <person name="Kazmierczak K.M."/>
            <person name="Andrzejewski T.M."/>
            <person name="Davidsen T.M."/>
            <person name="Wayne K.J."/>
            <person name="Tettelin H."/>
            <person name="Glass J.I."/>
            <person name="Rusch D."/>
            <person name="Podicherti R."/>
            <person name="Tsui H.-C.T."/>
            <person name="Winkler M.E."/>
        </authorList>
    </citation>
    <scope>NUCLEOTIDE SEQUENCE</scope>
</reference>
<sequence length="35" mass="3872">MGLGSTVIIEDKRDEKPIWLSGQVIEIKSLSPFLA</sequence>
<name>A0A382CII7_9ZZZZ</name>
<gene>
    <name evidence="1" type="ORF">METZ01_LOCUS178295</name>
</gene>
<dbReference type="AlphaFoldDB" id="A0A382CII7"/>